<proteinExistence type="predicted"/>
<dbReference type="PANTHER" id="PTHR22916:SF51">
    <property type="entry name" value="GLYCOSYLTRANSFERASE EPSH-RELATED"/>
    <property type="match status" value="1"/>
</dbReference>
<feature type="domain" description="Glycosyltransferase 2-like" evidence="3">
    <location>
        <begin position="8"/>
        <end position="136"/>
    </location>
</feature>
<dbReference type="Pfam" id="PF00535">
    <property type="entry name" value="Glycos_transf_2"/>
    <property type="match status" value="1"/>
</dbReference>
<evidence type="ECO:0000313" key="4">
    <source>
        <dbReference type="EMBL" id="HIZ62065.1"/>
    </source>
</evidence>
<reference evidence="4" key="2">
    <citation type="submission" date="2021-04" db="EMBL/GenBank/DDBJ databases">
        <authorList>
            <person name="Gilroy R."/>
        </authorList>
    </citation>
    <scope>NUCLEOTIDE SEQUENCE</scope>
    <source>
        <strain evidence="4">CHK188-11489</strain>
    </source>
</reference>
<gene>
    <name evidence="4" type="ORF">H9724_04775</name>
</gene>
<dbReference type="Proteomes" id="UP000824105">
    <property type="component" value="Unassembled WGS sequence"/>
</dbReference>
<dbReference type="CDD" id="cd00761">
    <property type="entry name" value="Glyco_tranf_GTA_type"/>
    <property type="match status" value="1"/>
</dbReference>
<dbReference type="InterPro" id="IPR001173">
    <property type="entry name" value="Glyco_trans_2-like"/>
</dbReference>
<keyword evidence="1 4" id="KW-0328">Glycosyltransferase</keyword>
<dbReference type="EC" id="2.4.-.-" evidence="4"/>
<protein>
    <submittedName>
        <fullName evidence="4">Glycosyltransferase</fullName>
        <ecNumber evidence="4">2.4.-.-</ecNumber>
    </submittedName>
</protein>
<dbReference type="GO" id="GO:0016757">
    <property type="term" value="F:glycosyltransferase activity"/>
    <property type="evidence" value="ECO:0007669"/>
    <property type="project" value="UniProtKB-KW"/>
</dbReference>
<keyword evidence="2 4" id="KW-0808">Transferase</keyword>
<evidence type="ECO:0000256" key="2">
    <source>
        <dbReference type="ARBA" id="ARBA00022679"/>
    </source>
</evidence>
<evidence type="ECO:0000259" key="3">
    <source>
        <dbReference type="Pfam" id="PF00535"/>
    </source>
</evidence>
<dbReference type="EMBL" id="DXBF01000044">
    <property type="protein sequence ID" value="HIZ62065.1"/>
    <property type="molecule type" value="Genomic_DNA"/>
</dbReference>
<comment type="caution">
    <text evidence="4">The sequence shown here is derived from an EMBL/GenBank/DDBJ whole genome shotgun (WGS) entry which is preliminary data.</text>
</comment>
<dbReference type="PANTHER" id="PTHR22916">
    <property type="entry name" value="GLYCOSYLTRANSFERASE"/>
    <property type="match status" value="1"/>
</dbReference>
<name>A0A9D2FKI1_9FIRM</name>
<accession>A0A9D2FKI1</accession>
<dbReference type="InterPro" id="IPR029044">
    <property type="entry name" value="Nucleotide-diphossugar_trans"/>
</dbReference>
<sequence length="341" mass="38346">MGDSPKISIISTVYNTGKFLPLAVQSILAQTFTDFELLLVDDGSTDGSGAVCDELARGDARVRVFHQPNGGPAHARNTGLDHARGAYVGFVDSDDLIAPAMYETLYRAVQRPGVRLAACTGDCIDEEGRPIPGRMVKIRRHGVRDAQELLLETFQTGSYYGPLSWNKLFDIRLFRDKGIHYDETMLFGDDASVLHRVFEGERCNCLPDVLYHYRTRAGQITGGGAFPPRKLDDLRMYWDWLQYFAVQPGRLEYRRWATVWYWRVFYQFWCQAGAAGNLAGLKPNFKVHKRHLDAVLPDLLRSPLLPPGEKIRALLFCANPSALYSAATAWGRLTGKKRKGN</sequence>
<evidence type="ECO:0000256" key="1">
    <source>
        <dbReference type="ARBA" id="ARBA00022676"/>
    </source>
</evidence>
<organism evidence="4 5">
    <name type="scientific">Candidatus Gemmiger avistercoris</name>
    <dbReference type="NCBI Taxonomy" id="2838606"/>
    <lineage>
        <taxon>Bacteria</taxon>
        <taxon>Bacillati</taxon>
        <taxon>Bacillota</taxon>
        <taxon>Clostridia</taxon>
        <taxon>Eubacteriales</taxon>
        <taxon>Gemmiger</taxon>
    </lineage>
</organism>
<dbReference type="SUPFAM" id="SSF53448">
    <property type="entry name" value="Nucleotide-diphospho-sugar transferases"/>
    <property type="match status" value="1"/>
</dbReference>
<evidence type="ECO:0000313" key="5">
    <source>
        <dbReference type="Proteomes" id="UP000824105"/>
    </source>
</evidence>
<reference evidence="4" key="1">
    <citation type="journal article" date="2021" name="PeerJ">
        <title>Extensive microbial diversity within the chicken gut microbiome revealed by metagenomics and culture.</title>
        <authorList>
            <person name="Gilroy R."/>
            <person name="Ravi A."/>
            <person name="Getino M."/>
            <person name="Pursley I."/>
            <person name="Horton D.L."/>
            <person name="Alikhan N.F."/>
            <person name="Baker D."/>
            <person name="Gharbi K."/>
            <person name="Hall N."/>
            <person name="Watson M."/>
            <person name="Adriaenssens E.M."/>
            <person name="Foster-Nyarko E."/>
            <person name="Jarju S."/>
            <person name="Secka A."/>
            <person name="Antonio M."/>
            <person name="Oren A."/>
            <person name="Chaudhuri R.R."/>
            <person name="La Ragione R."/>
            <person name="Hildebrand F."/>
            <person name="Pallen M.J."/>
        </authorList>
    </citation>
    <scope>NUCLEOTIDE SEQUENCE</scope>
    <source>
        <strain evidence="4">CHK188-11489</strain>
    </source>
</reference>
<dbReference type="Gene3D" id="3.90.550.10">
    <property type="entry name" value="Spore Coat Polysaccharide Biosynthesis Protein SpsA, Chain A"/>
    <property type="match status" value="1"/>
</dbReference>
<dbReference type="AlphaFoldDB" id="A0A9D2FKI1"/>